<gene>
    <name evidence="2" type="ORF">ECRASSUSDP1_LOCUS24059</name>
</gene>
<accession>A0AAD2D7N8</accession>
<comment type="caution">
    <text evidence="2">The sequence shown here is derived from an EMBL/GenBank/DDBJ whole genome shotgun (WGS) entry which is preliminary data.</text>
</comment>
<evidence type="ECO:0000313" key="3">
    <source>
        <dbReference type="Proteomes" id="UP001295684"/>
    </source>
</evidence>
<keyword evidence="3" id="KW-1185">Reference proteome</keyword>
<sequence>MGSCCSHHKEDEEIADLTAALSSNKNLSKEFKNDLVAGLKKEHREEMERREKMSKVLREQLENEDKEVQELFGFGVEGKEDKTKETEEQKKEKEKMRVKFLEEFGAMAEEFEKLTK</sequence>
<protein>
    <submittedName>
        <fullName evidence="2">Uncharacterized protein</fullName>
    </submittedName>
</protein>
<evidence type="ECO:0000256" key="1">
    <source>
        <dbReference type="SAM" id="MobiDB-lite"/>
    </source>
</evidence>
<proteinExistence type="predicted"/>
<organism evidence="2 3">
    <name type="scientific">Euplotes crassus</name>
    <dbReference type="NCBI Taxonomy" id="5936"/>
    <lineage>
        <taxon>Eukaryota</taxon>
        <taxon>Sar</taxon>
        <taxon>Alveolata</taxon>
        <taxon>Ciliophora</taxon>
        <taxon>Intramacronucleata</taxon>
        <taxon>Spirotrichea</taxon>
        <taxon>Hypotrichia</taxon>
        <taxon>Euplotida</taxon>
        <taxon>Euplotidae</taxon>
        <taxon>Moneuplotes</taxon>
    </lineage>
</organism>
<dbReference type="AlphaFoldDB" id="A0AAD2D7N8"/>
<reference evidence="2" key="1">
    <citation type="submission" date="2023-07" db="EMBL/GenBank/DDBJ databases">
        <authorList>
            <consortium name="AG Swart"/>
            <person name="Singh M."/>
            <person name="Singh A."/>
            <person name="Seah K."/>
            <person name="Emmerich C."/>
        </authorList>
    </citation>
    <scope>NUCLEOTIDE SEQUENCE</scope>
    <source>
        <strain evidence="2">DP1</strain>
    </source>
</reference>
<name>A0AAD2D7N8_EUPCR</name>
<dbReference type="Proteomes" id="UP001295684">
    <property type="component" value="Unassembled WGS sequence"/>
</dbReference>
<feature type="compositionally biased region" description="Basic and acidic residues" evidence="1">
    <location>
        <begin position="77"/>
        <end position="92"/>
    </location>
</feature>
<evidence type="ECO:0000313" key="2">
    <source>
        <dbReference type="EMBL" id="CAI2382581.1"/>
    </source>
</evidence>
<feature type="region of interest" description="Disordered" evidence="1">
    <location>
        <begin position="72"/>
        <end position="92"/>
    </location>
</feature>
<dbReference type="EMBL" id="CAMPGE010024766">
    <property type="protein sequence ID" value="CAI2382581.1"/>
    <property type="molecule type" value="Genomic_DNA"/>
</dbReference>